<dbReference type="PANTHER" id="PTHR38834:SF3">
    <property type="entry name" value="SOLUTE-BINDING PROTEIN FAMILY 3_N-TERMINAL DOMAIN-CONTAINING PROTEIN"/>
    <property type="match status" value="1"/>
</dbReference>
<reference evidence="1 2" key="1">
    <citation type="submission" date="2019-07" db="EMBL/GenBank/DDBJ databases">
        <title>Deep subsurface shale carbon reservoir microbial communities from Ohio and West Virginia, USA.</title>
        <authorList>
            <person name="Wrighton K."/>
        </authorList>
    </citation>
    <scope>NUCLEOTIDE SEQUENCE [LARGE SCALE GENOMIC DNA]</scope>
    <source>
        <strain evidence="1 2">NP_8Ht</strain>
    </source>
</reference>
<dbReference type="PANTHER" id="PTHR38834">
    <property type="entry name" value="PERIPLASMIC SUBSTRATE BINDING PROTEIN FAMILY 3"/>
    <property type="match status" value="1"/>
</dbReference>
<comment type="caution">
    <text evidence="1">The sequence shown here is derived from an EMBL/GenBank/DDBJ whole genome shotgun (WGS) entry which is preliminary data.</text>
</comment>
<dbReference type="AlphaFoldDB" id="A0A5S5B8M4"/>
<organism evidence="1 2">
    <name type="scientific">Stutzerimonas stutzeri</name>
    <name type="common">Pseudomonas stutzeri</name>
    <dbReference type="NCBI Taxonomy" id="316"/>
    <lineage>
        <taxon>Bacteria</taxon>
        <taxon>Pseudomonadati</taxon>
        <taxon>Pseudomonadota</taxon>
        <taxon>Gammaproteobacteria</taxon>
        <taxon>Pseudomonadales</taxon>
        <taxon>Pseudomonadaceae</taxon>
        <taxon>Stutzerimonas</taxon>
    </lineage>
</organism>
<dbReference type="Gene3D" id="3.40.190.10">
    <property type="entry name" value="Periplasmic binding protein-like II"/>
    <property type="match status" value="2"/>
</dbReference>
<evidence type="ECO:0000313" key="2">
    <source>
        <dbReference type="Proteomes" id="UP000324282"/>
    </source>
</evidence>
<gene>
    <name evidence="1" type="ORF">A9A72_124886</name>
</gene>
<dbReference type="EMBL" id="VNHQ01000014">
    <property type="protein sequence ID" value="TYP62133.1"/>
    <property type="molecule type" value="Genomic_DNA"/>
</dbReference>
<proteinExistence type="predicted"/>
<protein>
    <submittedName>
        <fullName evidence="1">Amino acid ABC transporter substrate-binding protein (PAAT family)</fullName>
    </submittedName>
</protein>
<name>A0A5S5B8M4_STUST</name>
<evidence type="ECO:0000313" key="1">
    <source>
        <dbReference type="EMBL" id="TYP62133.1"/>
    </source>
</evidence>
<sequence>MLVSFLETSFHPKAKAASVKHPLVTAMLLFLLLGPSVQATQYRIVTEDWGPYNYVEDGQLTGLATHIVRRIMALTGDDFEMMVLPSMRAAHALQTQGKTIMYAVFRTPGREPMYKWVGPIVETAIHPYQLASTQNPINTLEQLLTAPRIATRRAGLIPTMLQSWGFKNLDKSASNSVQLYRMLMAGRASIIIGDTDAGVAYHSAELGIAPDALRQIPIEIFRAPFTSPSAVTATTSW</sequence>
<accession>A0A5S5B8M4</accession>
<dbReference type="Proteomes" id="UP000324282">
    <property type="component" value="Unassembled WGS sequence"/>
</dbReference>
<dbReference type="SUPFAM" id="SSF53850">
    <property type="entry name" value="Periplasmic binding protein-like II"/>
    <property type="match status" value="1"/>
</dbReference>